<dbReference type="AlphaFoldDB" id="L2GN33"/>
<dbReference type="Gene3D" id="1.10.20.10">
    <property type="entry name" value="Histone, subunit A"/>
    <property type="match status" value="1"/>
</dbReference>
<dbReference type="GeneID" id="19881352"/>
<gene>
    <name evidence="1" type="ORF">VICG_00635</name>
</gene>
<keyword evidence="2" id="KW-1185">Reference proteome</keyword>
<sequence>MKTDINKKLLKLVSTEVLLQLGFERSTEQALNIITEIFSFYLESLIKKAISVQKSDGKDDSNEGSANTSHLDCRYLIEDTYHEEQYQIKELVKFMEQQIALKTQLTNRHDVECEESLFHALRLLPKGASLRSVFKNTRGATLEEKKTGR</sequence>
<dbReference type="OMA" id="RHDVECE"/>
<dbReference type="HOGENOM" id="CLU_1717625_0_0_1"/>
<dbReference type="Pfam" id="PF17027">
    <property type="entry name" value="Bromo_TP_like"/>
    <property type="match status" value="1"/>
</dbReference>
<protein>
    <recommendedName>
        <fullName evidence="3">Bromodomain associated domain-containing protein</fullName>
    </recommendedName>
</protein>
<name>L2GN33_VITCO</name>
<evidence type="ECO:0000313" key="2">
    <source>
        <dbReference type="Proteomes" id="UP000011082"/>
    </source>
</evidence>
<evidence type="ECO:0000313" key="1">
    <source>
        <dbReference type="EMBL" id="ELA42236.1"/>
    </source>
</evidence>
<dbReference type="Proteomes" id="UP000011082">
    <property type="component" value="Unassembled WGS sequence"/>
</dbReference>
<reference evidence="2" key="1">
    <citation type="submission" date="2011-05" db="EMBL/GenBank/DDBJ databases">
        <title>The genome sequence of Vittaforma corneae strain ATCC 50505.</title>
        <authorList>
            <consortium name="The Broad Institute Genome Sequencing Platform"/>
            <person name="Cuomo C."/>
            <person name="Didier E."/>
            <person name="Bowers L."/>
            <person name="Young S.K."/>
            <person name="Zeng Q."/>
            <person name="Gargeya S."/>
            <person name="Fitzgerald M."/>
            <person name="Haas B."/>
            <person name="Abouelleil A."/>
            <person name="Alvarado L."/>
            <person name="Arachchi H.M."/>
            <person name="Berlin A."/>
            <person name="Chapman S.B."/>
            <person name="Gearin G."/>
            <person name="Goldberg J."/>
            <person name="Griggs A."/>
            <person name="Gujja S."/>
            <person name="Hansen M."/>
            <person name="Heiman D."/>
            <person name="Howarth C."/>
            <person name="Larimer J."/>
            <person name="Lui A."/>
            <person name="MacDonald P.J.P."/>
            <person name="McCowen C."/>
            <person name="Montmayeur A."/>
            <person name="Murphy C."/>
            <person name="Neiman D."/>
            <person name="Pearson M."/>
            <person name="Priest M."/>
            <person name="Roberts A."/>
            <person name="Saif S."/>
            <person name="Shea T."/>
            <person name="Sisk P."/>
            <person name="Stolte C."/>
            <person name="Sykes S."/>
            <person name="Wortman J."/>
            <person name="Nusbaum C."/>
            <person name="Birren B."/>
        </authorList>
    </citation>
    <scope>NUCLEOTIDE SEQUENCE [LARGE SCALE GENOMIC DNA]</scope>
    <source>
        <strain evidence="2">ATCC 50505</strain>
    </source>
</reference>
<accession>L2GN33</accession>
<proteinExistence type="predicted"/>
<evidence type="ECO:0008006" key="3">
    <source>
        <dbReference type="Google" id="ProtNLM"/>
    </source>
</evidence>
<organism evidence="1 2">
    <name type="scientific">Vittaforma corneae (strain ATCC 50505)</name>
    <name type="common">Microsporidian parasite</name>
    <name type="synonym">Nosema corneum</name>
    <dbReference type="NCBI Taxonomy" id="993615"/>
    <lineage>
        <taxon>Eukaryota</taxon>
        <taxon>Fungi</taxon>
        <taxon>Fungi incertae sedis</taxon>
        <taxon>Microsporidia</taxon>
        <taxon>Nosematidae</taxon>
        <taxon>Vittaforma</taxon>
    </lineage>
</organism>
<dbReference type="InParanoid" id="L2GN33"/>
<dbReference type="InterPro" id="IPR031498">
    <property type="entry name" value="Bromo_TP-like"/>
</dbReference>
<dbReference type="RefSeq" id="XP_007604087.1">
    <property type="nucleotide sequence ID" value="XM_007604025.1"/>
</dbReference>
<dbReference type="GO" id="GO:0046982">
    <property type="term" value="F:protein heterodimerization activity"/>
    <property type="evidence" value="ECO:0007669"/>
    <property type="project" value="InterPro"/>
</dbReference>
<dbReference type="EMBL" id="JH370133">
    <property type="protein sequence ID" value="ELA42236.1"/>
    <property type="molecule type" value="Genomic_DNA"/>
</dbReference>
<dbReference type="InterPro" id="IPR009072">
    <property type="entry name" value="Histone-fold"/>
</dbReference>
<dbReference type="OrthoDB" id="2189721at2759"/>
<dbReference type="VEuPathDB" id="MicrosporidiaDB:VICG_00635"/>